<keyword evidence="3" id="KW-1185">Reference proteome</keyword>
<feature type="compositionally biased region" description="Basic and acidic residues" evidence="1">
    <location>
        <begin position="115"/>
        <end position="130"/>
    </location>
</feature>
<gene>
    <name evidence="2" type="ORF">AA0113_g7176</name>
</gene>
<protein>
    <submittedName>
        <fullName evidence="2">Uncharacterized protein</fullName>
    </submittedName>
</protein>
<feature type="compositionally biased region" description="Pro residues" evidence="1">
    <location>
        <begin position="148"/>
        <end position="157"/>
    </location>
</feature>
<dbReference type="OrthoDB" id="5225441at2759"/>
<proteinExistence type="predicted"/>
<sequence length="283" mass="31088">MMSTSMKHKSIPATFNEKEPAATAKSPRPTSAPYPNFSKPLAKETAATTEPKLVAAEELQARIKAARRSRTATQPLPEAVRRKLDHSSDLIHPALRARSGVTPNSNRPTSHRTKSREDLSIDAVIRRLSMEIDGQNSTKGRQLLDDIPPVPTLPAFPPAASYRPRPRQTASRRSSMTMRRSPLSNVSSPNDSAETSSHTSRRTSASSRTSKSEESKDGGDDNDEMVRVISTETSKARLAKRKHISEPPAVSQPPPSILRSTSQRAKSRSSWHTISRRSILCSV</sequence>
<feature type="compositionally biased region" description="Polar residues" evidence="1">
    <location>
        <begin position="258"/>
        <end position="273"/>
    </location>
</feature>
<feature type="region of interest" description="Disordered" evidence="1">
    <location>
        <begin position="1"/>
        <end position="49"/>
    </location>
</feature>
<feature type="compositionally biased region" description="Polar residues" evidence="1">
    <location>
        <begin position="182"/>
        <end position="191"/>
    </location>
</feature>
<feature type="compositionally biased region" description="Basic and acidic residues" evidence="1">
    <location>
        <begin position="79"/>
        <end position="89"/>
    </location>
</feature>
<feature type="compositionally biased region" description="Low complexity" evidence="1">
    <location>
        <begin position="171"/>
        <end position="181"/>
    </location>
</feature>
<dbReference type="Proteomes" id="UP000293823">
    <property type="component" value="Unassembled WGS sequence"/>
</dbReference>
<feature type="compositionally biased region" description="Basic residues" evidence="1">
    <location>
        <begin position="1"/>
        <end position="10"/>
    </location>
</feature>
<evidence type="ECO:0000313" key="2">
    <source>
        <dbReference type="EMBL" id="RYO60054.1"/>
    </source>
</evidence>
<accession>A0A4Q4RS96</accession>
<name>A0A4Q4RS96_9PLEO</name>
<comment type="caution">
    <text evidence="2">The sequence shown here is derived from an EMBL/GenBank/DDBJ whole genome shotgun (WGS) entry which is preliminary data.</text>
</comment>
<evidence type="ECO:0000256" key="1">
    <source>
        <dbReference type="SAM" id="MobiDB-lite"/>
    </source>
</evidence>
<evidence type="ECO:0000313" key="3">
    <source>
        <dbReference type="Proteomes" id="UP000293823"/>
    </source>
</evidence>
<feature type="region of interest" description="Disordered" evidence="1">
    <location>
        <begin position="65"/>
        <end position="274"/>
    </location>
</feature>
<feature type="compositionally biased region" description="Low complexity" evidence="1">
    <location>
        <begin position="192"/>
        <end position="209"/>
    </location>
</feature>
<reference evidence="3" key="1">
    <citation type="journal article" date="2019" name="bioRxiv">
        <title>Genomics, evolutionary history and diagnostics of the Alternaria alternata species group including apple and Asian pear pathotypes.</title>
        <authorList>
            <person name="Armitage A.D."/>
            <person name="Cockerton H.M."/>
            <person name="Sreenivasaprasad S."/>
            <person name="Woodhall J.W."/>
            <person name="Lane C.R."/>
            <person name="Harrison R.J."/>
            <person name="Clarkson J.P."/>
        </authorList>
    </citation>
    <scope>NUCLEOTIDE SEQUENCE [LARGE SCALE GENOMIC DNA]</scope>
    <source>
        <strain evidence="3">RGR 97.0016</strain>
    </source>
</reference>
<dbReference type="EMBL" id="PEJP01000027">
    <property type="protein sequence ID" value="RYO60054.1"/>
    <property type="molecule type" value="Genomic_DNA"/>
</dbReference>
<feature type="compositionally biased region" description="Basic and acidic residues" evidence="1">
    <location>
        <begin position="210"/>
        <end position="219"/>
    </location>
</feature>
<dbReference type="AlphaFoldDB" id="A0A4Q4RS96"/>
<organism evidence="2 3">
    <name type="scientific">Alternaria arborescens</name>
    <dbReference type="NCBI Taxonomy" id="156630"/>
    <lineage>
        <taxon>Eukaryota</taxon>
        <taxon>Fungi</taxon>
        <taxon>Dikarya</taxon>
        <taxon>Ascomycota</taxon>
        <taxon>Pezizomycotina</taxon>
        <taxon>Dothideomycetes</taxon>
        <taxon>Pleosporomycetidae</taxon>
        <taxon>Pleosporales</taxon>
        <taxon>Pleosporineae</taxon>
        <taxon>Pleosporaceae</taxon>
        <taxon>Alternaria</taxon>
        <taxon>Alternaria sect. Alternaria</taxon>
    </lineage>
</organism>